<reference evidence="2" key="1">
    <citation type="submission" date="2016-07" db="EMBL/GenBank/DDBJ databases">
        <authorList>
            <person name="Bretaudeau A."/>
        </authorList>
    </citation>
    <scope>NUCLEOTIDE SEQUENCE</scope>
    <source>
        <strain evidence="2">Rice</strain>
        <tissue evidence="2">Whole body</tissue>
    </source>
</reference>
<accession>A0A2H1VN59</accession>
<name>A0A2H1VN59_SPOFR</name>
<feature type="region of interest" description="Disordered" evidence="1">
    <location>
        <begin position="76"/>
        <end position="108"/>
    </location>
</feature>
<evidence type="ECO:0000313" key="2">
    <source>
        <dbReference type="EMBL" id="SOQ42261.1"/>
    </source>
</evidence>
<proteinExistence type="predicted"/>
<dbReference type="EMBL" id="ODYU01003457">
    <property type="protein sequence ID" value="SOQ42261.1"/>
    <property type="molecule type" value="Genomic_DNA"/>
</dbReference>
<sequence length="108" mass="11576">MFFLFYYNLTATLTQWFANGCNATSGSIPHEATICPEVREFGGVSLLYLGKHVSSLVLRLTSLRSYRPAVLLGLETPAQGPQDLPHGPLGRSSDSEGPLPANQCLGGP</sequence>
<organism evidence="2">
    <name type="scientific">Spodoptera frugiperda</name>
    <name type="common">Fall armyworm</name>
    <dbReference type="NCBI Taxonomy" id="7108"/>
    <lineage>
        <taxon>Eukaryota</taxon>
        <taxon>Metazoa</taxon>
        <taxon>Ecdysozoa</taxon>
        <taxon>Arthropoda</taxon>
        <taxon>Hexapoda</taxon>
        <taxon>Insecta</taxon>
        <taxon>Pterygota</taxon>
        <taxon>Neoptera</taxon>
        <taxon>Endopterygota</taxon>
        <taxon>Lepidoptera</taxon>
        <taxon>Glossata</taxon>
        <taxon>Ditrysia</taxon>
        <taxon>Noctuoidea</taxon>
        <taxon>Noctuidae</taxon>
        <taxon>Amphipyrinae</taxon>
        <taxon>Spodoptera</taxon>
    </lineage>
</organism>
<gene>
    <name evidence="2" type="ORF">SFRICE_028099</name>
</gene>
<dbReference type="AlphaFoldDB" id="A0A2H1VN59"/>
<protein>
    <submittedName>
        <fullName evidence="2">SFRICE_028099</fullName>
    </submittedName>
</protein>
<evidence type="ECO:0000256" key="1">
    <source>
        <dbReference type="SAM" id="MobiDB-lite"/>
    </source>
</evidence>